<dbReference type="Gene3D" id="1.10.510.10">
    <property type="entry name" value="Transferase(Phosphotransferase) domain 1"/>
    <property type="match status" value="1"/>
</dbReference>
<gene>
    <name evidence="2" type="ORF">HanXRQr2_Chr13g0601231</name>
</gene>
<sequence>MEMGFLSKESDVYSFGVVLFEILCGRLCYEYHNHELTKILVPEWRRCYDENRLDEIILPGLKEQMHPGSLKSFSAIAYQCVMRDHEERPTMGEVVEELEFSLEQQVILVSFCF</sequence>
<accession>A0A9K3HD02</accession>
<dbReference type="SUPFAM" id="SSF56112">
    <property type="entry name" value="Protein kinase-like (PK-like)"/>
    <property type="match status" value="1"/>
</dbReference>
<reference evidence="2" key="2">
    <citation type="submission" date="2020-06" db="EMBL/GenBank/DDBJ databases">
        <title>Helianthus annuus Genome sequencing and assembly Release 2.</title>
        <authorList>
            <person name="Gouzy J."/>
            <person name="Langlade N."/>
            <person name="Munos S."/>
        </authorList>
    </citation>
    <scope>NUCLEOTIDE SEQUENCE</scope>
    <source>
        <tissue evidence="2">Leaves</tissue>
    </source>
</reference>
<dbReference type="Proteomes" id="UP000215914">
    <property type="component" value="Unassembled WGS sequence"/>
</dbReference>
<dbReference type="PANTHER" id="PTHR27003">
    <property type="entry name" value="OS07G0166700 PROTEIN"/>
    <property type="match status" value="1"/>
</dbReference>
<reference evidence="2" key="1">
    <citation type="journal article" date="2017" name="Nature">
        <title>The sunflower genome provides insights into oil metabolism, flowering and Asterid evolution.</title>
        <authorList>
            <person name="Badouin H."/>
            <person name="Gouzy J."/>
            <person name="Grassa C.J."/>
            <person name="Murat F."/>
            <person name="Staton S.E."/>
            <person name="Cottret L."/>
            <person name="Lelandais-Briere C."/>
            <person name="Owens G.L."/>
            <person name="Carrere S."/>
            <person name="Mayjonade B."/>
            <person name="Legrand L."/>
            <person name="Gill N."/>
            <person name="Kane N.C."/>
            <person name="Bowers J.E."/>
            <person name="Hubner S."/>
            <person name="Bellec A."/>
            <person name="Berard A."/>
            <person name="Berges H."/>
            <person name="Blanchet N."/>
            <person name="Boniface M.C."/>
            <person name="Brunel D."/>
            <person name="Catrice O."/>
            <person name="Chaidir N."/>
            <person name="Claudel C."/>
            <person name="Donnadieu C."/>
            <person name="Faraut T."/>
            <person name="Fievet G."/>
            <person name="Helmstetter N."/>
            <person name="King M."/>
            <person name="Knapp S.J."/>
            <person name="Lai Z."/>
            <person name="Le Paslier M.C."/>
            <person name="Lippi Y."/>
            <person name="Lorenzon L."/>
            <person name="Mandel J.R."/>
            <person name="Marage G."/>
            <person name="Marchand G."/>
            <person name="Marquand E."/>
            <person name="Bret-Mestries E."/>
            <person name="Morien E."/>
            <person name="Nambeesan S."/>
            <person name="Nguyen T."/>
            <person name="Pegot-Espagnet P."/>
            <person name="Pouilly N."/>
            <person name="Raftis F."/>
            <person name="Sallet E."/>
            <person name="Schiex T."/>
            <person name="Thomas J."/>
            <person name="Vandecasteele C."/>
            <person name="Vares D."/>
            <person name="Vear F."/>
            <person name="Vautrin S."/>
            <person name="Crespi M."/>
            <person name="Mangin B."/>
            <person name="Burke J.M."/>
            <person name="Salse J."/>
            <person name="Munos S."/>
            <person name="Vincourt P."/>
            <person name="Rieseberg L.H."/>
            <person name="Langlade N.B."/>
        </authorList>
    </citation>
    <scope>NUCLEOTIDE SEQUENCE</scope>
    <source>
        <tissue evidence="2">Leaves</tissue>
    </source>
</reference>
<proteinExistence type="predicted"/>
<dbReference type="InterPro" id="IPR001245">
    <property type="entry name" value="Ser-Thr/Tyr_kinase_cat_dom"/>
</dbReference>
<name>A0A9K3HD02_HELAN</name>
<evidence type="ECO:0000313" key="3">
    <source>
        <dbReference type="Proteomes" id="UP000215914"/>
    </source>
</evidence>
<dbReference type="GO" id="GO:0005524">
    <property type="term" value="F:ATP binding"/>
    <property type="evidence" value="ECO:0007669"/>
    <property type="project" value="InterPro"/>
</dbReference>
<evidence type="ECO:0000313" key="2">
    <source>
        <dbReference type="EMBL" id="KAF5774506.1"/>
    </source>
</evidence>
<protein>
    <recommendedName>
        <fullName evidence="1">Protein kinase domain-containing protein</fullName>
    </recommendedName>
</protein>
<feature type="domain" description="Protein kinase" evidence="1">
    <location>
        <begin position="1"/>
        <end position="100"/>
    </location>
</feature>
<dbReference type="EMBL" id="MNCJ02000328">
    <property type="protein sequence ID" value="KAF5774506.1"/>
    <property type="molecule type" value="Genomic_DNA"/>
</dbReference>
<dbReference type="GO" id="GO:0004714">
    <property type="term" value="F:transmembrane receptor protein tyrosine kinase activity"/>
    <property type="evidence" value="ECO:0007669"/>
    <property type="project" value="InterPro"/>
</dbReference>
<dbReference type="InterPro" id="IPR000719">
    <property type="entry name" value="Prot_kinase_dom"/>
</dbReference>
<dbReference type="Pfam" id="PF07714">
    <property type="entry name" value="PK_Tyr_Ser-Thr"/>
    <property type="match status" value="1"/>
</dbReference>
<keyword evidence="2" id="KW-0808">Transferase</keyword>
<dbReference type="InterPro" id="IPR011009">
    <property type="entry name" value="Kinase-like_dom_sf"/>
</dbReference>
<dbReference type="PANTHER" id="PTHR27003:SF380">
    <property type="entry name" value="MITOGEN-ACTIVATED PROTEIN (MAP) KINASE KINASE KINASE STE11, CRYPTOCOCCUS-RELATED"/>
    <property type="match status" value="1"/>
</dbReference>
<comment type="caution">
    <text evidence="2">The sequence shown here is derived from an EMBL/GenBank/DDBJ whole genome shotgun (WGS) entry which is preliminary data.</text>
</comment>
<evidence type="ECO:0000259" key="1">
    <source>
        <dbReference type="PROSITE" id="PS50011"/>
    </source>
</evidence>
<dbReference type="PROSITE" id="PS50011">
    <property type="entry name" value="PROTEIN_KINASE_DOM"/>
    <property type="match status" value="1"/>
</dbReference>
<dbReference type="InterPro" id="IPR045272">
    <property type="entry name" value="ANXUR1/2-like"/>
</dbReference>
<dbReference type="AlphaFoldDB" id="A0A9K3HD02"/>
<keyword evidence="3" id="KW-1185">Reference proteome</keyword>
<dbReference type="Gramene" id="mRNA:HanXRQr2_Chr13g0601231">
    <property type="protein sequence ID" value="CDS:HanXRQr2_Chr13g0601231.1"/>
    <property type="gene ID" value="HanXRQr2_Chr13g0601231"/>
</dbReference>
<organism evidence="2 3">
    <name type="scientific">Helianthus annuus</name>
    <name type="common">Common sunflower</name>
    <dbReference type="NCBI Taxonomy" id="4232"/>
    <lineage>
        <taxon>Eukaryota</taxon>
        <taxon>Viridiplantae</taxon>
        <taxon>Streptophyta</taxon>
        <taxon>Embryophyta</taxon>
        <taxon>Tracheophyta</taxon>
        <taxon>Spermatophyta</taxon>
        <taxon>Magnoliopsida</taxon>
        <taxon>eudicotyledons</taxon>
        <taxon>Gunneridae</taxon>
        <taxon>Pentapetalae</taxon>
        <taxon>asterids</taxon>
        <taxon>campanulids</taxon>
        <taxon>Asterales</taxon>
        <taxon>Asteraceae</taxon>
        <taxon>Asteroideae</taxon>
        <taxon>Heliantheae alliance</taxon>
        <taxon>Heliantheae</taxon>
        <taxon>Helianthus</taxon>
    </lineage>
</organism>